<protein>
    <submittedName>
        <fullName evidence="2">Uncharacterized protein</fullName>
    </submittedName>
</protein>
<keyword evidence="1" id="KW-0472">Membrane</keyword>
<dbReference type="AlphaFoldDB" id="A0A563VVA2"/>
<dbReference type="Pfam" id="PF06695">
    <property type="entry name" value="Sm_multidrug_ex"/>
    <property type="match status" value="1"/>
</dbReference>
<accession>A0A563VVA2</accession>
<keyword evidence="1" id="KW-1133">Transmembrane helix</keyword>
<name>A0A563VVA2_9CYAN</name>
<evidence type="ECO:0000256" key="1">
    <source>
        <dbReference type="SAM" id="Phobius"/>
    </source>
</evidence>
<evidence type="ECO:0000313" key="2">
    <source>
        <dbReference type="EMBL" id="VEP15335.1"/>
    </source>
</evidence>
<evidence type="ECO:0000313" key="3">
    <source>
        <dbReference type="Proteomes" id="UP000320055"/>
    </source>
</evidence>
<keyword evidence="1" id="KW-0812">Transmembrane</keyword>
<organism evidence="2 3">
    <name type="scientific">Hyella patelloides LEGE 07179</name>
    <dbReference type="NCBI Taxonomy" id="945734"/>
    <lineage>
        <taxon>Bacteria</taxon>
        <taxon>Bacillati</taxon>
        <taxon>Cyanobacteriota</taxon>
        <taxon>Cyanophyceae</taxon>
        <taxon>Pleurocapsales</taxon>
        <taxon>Hyellaceae</taxon>
        <taxon>Hyella</taxon>
    </lineage>
</organism>
<proteinExistence type="predicted"/>
<dbReference type="EMBL" id="CAACVJ010000254">
    <property type="protein sequence ID" value="VEP15335.1"/>
    <property type="molecule type" value="Genomic_DNA"/>
</dbReference>
<keyword evidence="3" id="KW-1185">Reference proteome</keyword>
<dbReference type="InterPro" id="IPR009577">
    <property type="entry name" value="Sm_multidrug_ex"/>
</dbReference>
<dbReference type="RefSeq" id="WP_144874107.1">
    <property type="nucleotide sequence ID" value="NZ_LR214064.1"/>
</dbReference>
<dbReference type="Proteomes" id="UP000320055">
    <property type="component" value="Unassembled WGS sequence"/>
</dbReference>
<feature type="transmembrane region" description="Helical" evidence="1">
    <location>
        <begin position="42"/>
        <end position="60"/>
    </location>
</feature>
<feature type="transmembrane region" description="Helical" evidence="1">
    <location>
        <begin position="12"/>
        <end position="36"/>
    </location>
</feature>
<reference evidence="2 3" key="1">
    <citation type="submission" date="2019-01" db="EMBL/GenBank/DDBJ databases">
        <authorList>
            <person name="Brito A."/>
        </authorList>
    </citation>
    <scope>NUCLEOTIDE SEQUENCE [LARGE SCALE GENOMIC DNA]</scope>
    <source>
        <strain evidence="2">1</strain>
    </source>
</reference>
<dbReference type="OrthoDB" id="2111451at2"/>
<sequence length="136" mass="15641">MGIIEYTSKAATAWFLGFFPYLEIYVAVPSAIALGLDYVSAVFWSVLGNFTPIPLLLFFYQEIGRIAWFKLQIEKLKRRSSKRIQSSMNRYGAWFILILTSDPGEETSPKERASRDTDFWFLVNCDCYSSNGYETS</sequence>
<gene>
    <name evidence="2" type="ORF">H1P_3270004</name>
</gene>